<sequence length="344" mass="39787">MTSSNLNKIIRTNLNLNSKILSKNTNEIVNTCIGKLYKQIPMTFKNGLQRNKLATEVKSENYGPVERYKMLERKRQQATGIKPLKGNSNVYETQMLCNLMNMSKKPAPLTPRKLLKTTSYKIFNTKRYCSSVSSSSGSILYRKEDKQRSMRNYCTPAKSNVDKVLPKRSVITQHNPAALIMPTRNQHMSSKLDSMQRAMKFKEQQQKKQIPNKPQIHKQIKDIANTLERKKTIIPLTETIKPLKRQKLYHRTTISESRNVPGFSDSNEENKQKTPLKTHFIRYPAKEDKLSEQLVNSNVLKKPALDRTNIEESRKPLKAKGNIVPSATYWLLKPNHFPTMEYHN</sequence>
<dbReference type="OrthoDB" id="8069211at2759"/>
<accession>A0A0L0C2L4</accession>
<reference evidence="1 2" key="1">
    <citation type="journal article" date="2015" name="Nat. Commun.">
        <title>Lucilia cuprina genome unlocks parasitic fly biology to underpin future interventions.</title>
        <authorList>
            <person name="Anstead C.A."/>
            <person name="Korhonen P.K."/>
            <person name="Young N.D."/>
            <person name="Hall R.S."/>
            <person name="Jex A.R."/>
            <person name="Murali S.C."/>
            <person name="Hughes D.S."/>
            <person name="Lee S.F."/>
            <person name="Perry T."/>
            <person name="Stroehlein A.J."/>
            <person name="Ansell B.R."/>
            <person name="Breugelmans B."/>
            <person name="Hofmann A."/>
            <person name="Qu J."/>
            <person name="Dugan S."/>
            <person name="Lee S.L."/>
            <person name="Chao H."/>
            <person name="Dinh H."/>
            <person name="Han Y."/>
            <person name="Doddapaneni H.V."/>
            <person name="Worley K.C."/>
            <person name="Muzny D.M."/>
            <person name="Ioannidis P."/>
            <person name="Waterhouse R.M."/>
            <person name="Zdobnov E.M."/>
            <person name="James P.J."/>
            <person name="Bagnall N.H."/>
            <person name="Kotze A.C."/>
            <person name="Gibbs R.A."/>
            <person name="Richards S."/>
            <person name="Batterham P."/>
            <person name="Gasser R.B."/>
        </authorList>
    </citation>
    <scope>NUCLEOTIDE SEQUENCE [LARGE SCALE GENOMIC DNA]</scope>
    <source>
        <strain evidence="1 2">LS</strain>
        <tissue evidence="1">Full body</tissue>
    </source>
</reference>
<dbReference type="Proteomes" id="UP000037069">
    <property type="component" value="Unassembled WGS sequence"/>
</dbReference>
<proteinExistence type="predicted"/>
<organism evidence="1 2">
    <name type="scientific">Lucilia cuprina</name>
    <name type="common">Green bottle fly</name>
    <name type="synonym">Australian sheep blowfly</name>
    <dbReference type="NCBI Taxonomy" id="7375"/>
    <lineage>
        <taxon>Eukaryota</taxon>
        <taxon>Metazoa</taxon>
        <taxon>Ecdysozoa</taxon>
        <taxon>Arthropoda</taxon>
        <taxon>Hexapoda</taxon>
        <taxon>Insecta</taxon>
        <taxon>Pterygota</taxon>
        <taxon>Neoptera</taxon>
        <taxon>Endopterygota</taxon>
        <taxon>Diptera</taxon>
        <taxon>Brachycera</taxon>
        <taxon>Muscomorpha</taxon>
        <taxon>Oestroidea</taxon>
        <taxon>Calliphoridae</taxon>
        <taxon>Luciliinae</taxon>
        <taxon>Lucilia</taxon>
    </lineage>
</organism>
<evidence type="ECO:0000313" key="2">
    <source>
        <dbReference type="Proteomes" id="UP000037069"/>
    </source>
</evidence>
<protein>
    <submittedName>
        <fullName evidence="1">Uncharacterized protein</fullName>
    </submittedName>
</protein>
<comment type="caution">
    <text evidence="1">The sequence shown here is derived from an EMBL/GenBank/DDBJ whole genome shotgun (WGS) entry which is preliminary data.</text>
</comment>
<gene>
    <name evidence="1" type="ORF">FF38_08568</name>
</gene>
<evidence type="ECO:0000313" key="1">
    <source>
        <dbReference type="EMBL" id="KNC26496.1"/>
    </source>
</evidence>
<keyword evidence="2" id="KW-1185">Reference proteome</keyword>
<dbReference type="AlphaFoldDB" id="A0A0L0C2L4"/>
<dbReference type="EMBL" id="JRES01000984">
    <property type="protein sequence ID" value="KNC26496.1"/>
    <property type="molecule type" value="Genomic_DNA"/>
</dbReference>
<name>A0A0L0C2L4_LUCCU</name>